<reference evidence="1 2" key="1">
    <citation type="submission" date="2013-02" db="EMBL/GenBank/DDBJ databases">
        <title>The Genome Sequence of Helicobacter bilis WiWa.</title>
        <authorList>
            <consortium name="The Broad Institute Genome Sequencing Platform"/>
            <person name="Ward D."/>
            <person name="Overstreet A.-M.C."/>
            <person name="Ramer-Tait A.E."/>
            <person name="Phillips G.J."/>
            <person name="Wannemuehler M.J."/>
            <person name="Walker B."/>
            <person name="Young S.K."/>
            <person name="Zeng Q."/>
            <person name="Gargeya S."/>
            <person name="Fitzgerald M."/>
            <person name="Haas B."/>
            <person name="Abouelleil A."/>
            <person name="Alvarado L."/>
            <person name="Arachchi H.M."/>
            <person name="Berlin A.M."/>
            <person name="Chapman S.B."/>
            <person name="Dewar J."/>
            <person name="Goldberg J."/>
            <person name="Griggs A."/>
            <person name="Gujja S."/>
            <person name="Hansen M."/>
            <person name="Howarth C."/>
            <person name="Imamovic A."/>
            <person name="Larimer J."/>
            <person name="McCowan C."/>
            <person name="Murphy C."/>
            <person name="Neiman D."/>
            <person name="Pearson M."/>
            <person name="Priest M."/>
            <person name="Roberts A."/>
            <person name="Saif S."/>
            <person name="Shea T."/>
            <person name="Sisk P."/>
            <person name="Sykes S."/>
            <person name="Wortman J."/>
            <person name="Nusbaum C."/>
            <person name="Birren B."/>
        </authorList>
    </citation>
    <scope>NUCLEOTIDE SEQUENCE [LARGE SCALE GENOMIC DNA]</scope>
    <source>
        <strain evidence="1 2">WiWa</strain>
    </source>
</reference>
<dbReference type="RefSeq" id="WP_004085168.1">
    <property type="nucleotide sequence ID" value="NZ_KB822508.1"/>
</dbReference>
<dbReference type="GeneID" id="68902178"/>
<evidence type="ECO:0000313" key="1">
    <source>
        <dbReference type="EMBL" id="EMZ36595.1"/>
    </source>
</evidence>
<name>N2BDZ6_9HELI</name>
<sequence>MRLYDFLEDSFCWGSFITIENAPFYAAIESVCCVYEFAFYGLGFTQSHFDVRKENKSVVAFHQKFGASIVAEDTQNYYFHFTRQEYEKTKQKYLKFMPLDIDCFIESLKIQ</sequence>
<proteinExistence type="predicted"/>
<evidence type="ECO:0008006" key="3">
    <source>
        <dbReference type="Google" id="ProtNLM"/>
    </source>
</evidence>
<dbReference type="HOGENOM" id="CLU_2154854_0_0_7"/>
<comment type="caution">
    <text evidence="1">The sequence shown here is derived from an EMBL/GenBank/DDBJ whole genome shotgun (WGS) entry which is preliminary data.</text>
</comment>
<dbReference type="PATRIC" id="fig|1235804.3.peg.2638"/>
<dbReference type="EMBL" id="AQFW01000028">
    <property type="protein sequence ID" value="EMZ36595.1"/>
    <property type="molecule type" value="Genomic_DNA"/>
</dbReference>
<dbReference type="Gene3D" id="3.40.630.30">
    <property type="match status" value="1"/>
</dbReference>
<accession>N2BDZ6</accession>
<dbReference type="AlphaFoldDB" id="N2BDZ6"/>
<organism evidence="1 2">
    <name type="scientific">Helicobacter bilis WiWa</name>
    <dbReference type="NCBI Taxonomy" id="1235804"/>
    <lineage>
        <taxon>Bacteria</taxon>
        <taxon>Pseudomonadati</taxon>
        <taxon>Campylobacterota</taxon>
        <taxon>Epsilonproteobacteria</taxon>
        <taxon>Campylobacterales</taxon>
        <taxon>Helicobacteraceae</taxon>
        <taxon>Helicobacter</taxon>
    </lineage>
</organism>
<protein>
    <recommendedName>
        <fullName evidence="3">N-acetyltransferase domain-containing protein</fullName>
    </recommendedName>
</protein>
<gene>
    <name evidence="1" type="ORF">C826_02399</name>
</gene>
<dbReference type="Proteomes" id="UP000012527">
    <property type="component" value="Unassembled WGS sequence"/>
</dbReference>
<evidence type="ECO:0000313" key="2">
    <source>
        <dbReference type="Proteomes" id="UP000012527"/>
    </source>
</evidence>